<dbReference type="EMBL" id="CP094528">
    <property type="protein sequence ID" value="UOE43007.1"/>
    <property type="molecule type" value="Genomic_DNA"/>
</dbReference>
<feature type="transmembrane region" description="Helical" evidence="1">
    <location>
        <begin position="41"/>
        <end position="63"/>
    </location>
</feature>
<evidence type="ECO:0000313" key="2">
    <source>
        <dbReference type="EMBL" id="UOE43007.1"/>
    </source>
</evidence>
<feature type="transmembrane region" description="Helical" evidence="1">
    <location>
        <begin position="78"/>
        <end position="99"/>
    </location>
</feature>
<keyword evidence="1" id="KW-0472">Membrane</keyword>
<sequence length="136" mass="14264">MSTLDELSRPIVPEIGAPLSTLTGLLAVATAVAAFSQGWEFAAALPVLMLVLVLVLVLALPAWNRRERAKHGPTNRRVAAAIVAVAVIVPLVALVVAAIEPQLQWLLYVALVVNIGLTIGSVIAAVRGSENRSTET</sequence>
<keyword evidence="3" id="KW-1185">Reference proteome</keyword>
<dbReference type="Proteomes" id="UP000832097">
    <property type="component" value="Chromosome"/>
</dbReference>
<keyword evidence="1" id="KW-0812">Transmembrane</keyword>
<protein>
    <submittedName>
        <fullName evidence="2">Uncharacterized protein</fullName>
    </submittedName>
</protein>
<dbReference type="RefSeq" id="WP_243553971.1">
    <property type="nucleotide sequence ID" value="NZ_CP094528.1"/>
</dbReference>
<gene>
    <name evidence="2" type="ORF">MTO99_12500</name>
</gene>
<feature type="transmembrane region" description="Helical" evidence="1">
    <location>
        <begin position="105"/>
        <end position="126"/>
    </location>
</feature>
<organism evidence="2 3">
    <name type="scientific">Agromyces larvae</name>
    <dbReference type="NCBI Taxonomy" id="2929802"/>
    <lineage>
        <taxon>Bacteria</taxon>
        <taxon>Bacillati</taxon>
        <taxon>Actinomycetota</taxon>
        <taxon>Actinomycetes</taxon>
        <taxon>Micrococcales</taxon>
        <taxon>Microbacteriaceae</taxon>
        <taxon>Agromyces</taxon>
    </lineage>
</organism>
<proteinExistence type="predicted"/>
<evidence type="ECO:0000256" key="1">
    <source>
        <dbReference type="SAM" id="Phobius"/>
    </source>
</evidence>
<keyword evidence="1" id="KW-1133">Transmembrane helix</keyword>
<accession>A0ABY4BXT4</accession>
<evidence type="ECO:0000313" key="3">
    <source>
        <dbReference type="Proteomes" id="UP000832097"/>
    </source>
</evidence>
<name>A0ABY4BXT4_9MICO</name>
<reference evidence="2 3" key="1">
    <citation type="submission" date="2022-03" db="EMBL/GenBank/DDBJ databases">
        <title>Mucilaginibacter sp. isolated from the gut of Protaetia brevitarsis seulensis larvae.</title>
        <authorList>
            <person name="Won M."/>
            <person name="Kim S.-J."/>
            <person name="Kwon S.-W."/>
        </authorList>
    </citation>
    <scope>NUCLEOTIDE SEQUENCE [LARGE SCALE GENOMIC DNA]</scope>
    <source>
        <strain evidence="2 3">CFWR-12</strain>
    </source>
</reference>